<dbReference type="Pfam" id="PF10419">
    <property type="entry name" value="TFIIIC_sub6"/>
    <property type="match status" value="1"/>
</dbReference>
<gene>
    <name evidence="3" type="ORF">GQ26_0012630</name>
</gene>
<dbReference type="Gene3D" id="2.60.40.4370">
    <property type="match status" value="1"/>
</dbReference>
<evidence type="ECO:0000313" key="3">
    <source>
        <dbReference type="EMBL" id="KFX53455.1"/>
    </source>
</evidence>
<reference evidence="3" key="1">
    <citation type="journal article" date="2014" name="PLoS Genet.">
        <title>Signature Gene Expression Reveals Novel Clues to the Molecular Mechanisms of Dimorphic Transition in Penicillium marneffei.</title>
        <authorList>
            <person name="Yang E."/>
            <person name="Wang G."/>
            <person name="Cai J."/>
            <person name="Woo P.C."/>
            <person name="Lau S.K."/>
            <person name="Yuen K.-Y."/>
            <person name="Chow W.-N."/>
            <person name="Lin X."/>
        </authorList>
    </citation>
    <scope>NUCLEOTIDE SEQUENCE [LARGE SCALE GENOMIC DNA]</scope>
    <source>
        <strain evidence="3">PM1</strain>
    </source>
</reference>
<feature type="compositionally biased region" description="Acidic residues" evidence="1">
    <location>
        <begin position="83"/>
        <end position="96"/>
    </location>
</feature>
<evidence type="ECO:0000259" key="2">
    <source>
        <dbReference type="Pfam" id="PF10419"/>
    </source>
</evidence>
<feature type="region of interest" description="Disordered" evidence="1">
    <location>
        <begin position="171"/>
        <end position="194"/>
    </location>
</feature>
<dbReference type="EMBL" id="JPOX01000001">
    <property type="protein sequence ID" value="KFX53455.1"/>
    <property type="molecule type" value="Genomic_DNA"/>
</dbReference>
<feature type="domain" description="Transcription factor TFIIIC triple barrel" evidence="2">
    <location>
        <begin position="18"/>
        <end position="167"/>
    </location>
</feature>
<dbReference type="InterPro" id="IPR019481">
    <property type="entry name" value="TFIIIC_triple_barrel"/>
</dbReference>
<accession>A0A093VMN1</accession>
<comment type="caution">
    <text evidence="3">The sequence shown here is derived from an EMBL/GenBank/DDBJ whole genome shotgun (WGS) entry which is preliminary data.</text>
</comment>
<protein>
    <recommendedName>
        <fullName evidence="2">Transcription factor TFIIIC triple barrel domain-containing protein</fullName>
    </recommendedName>
</protein>
<dbReference type="eggNOG" id="ENOG502SV1F">
    <property type="taxonomic scope" value="Eukaryota"/>
</dbReference>
<name>A0A093VMN1_TALMA</name>
<sequence length="288" mass="32495">MQESITSDSEYEYEYDATETETFFVNIDLTSYNGALRPPRGQPSSSAPEEQLGRTEEEAEEAASPPNEESAEATGKRKRVDADESIDDLPAEDENDDRIQIMELHSRNPYVSYRNHIFSCEWADMIGTDMHFVRREDSEPDPTYLKHTDGYSVIAANPIKLIGRRAHFSRPSATANGAQTNESDATQSLSASNPLLADSRSSQVRFLQELMDIKREKGETDMVRMTYGSRRNQQFENKISGWARTEDRINTIHRLNRAALAGDQEALAQLEELYNQIEASPSFDTAPS</sequence>
<proteinExistence type="predicted"/>
<feature type="region of interest" description="Disordered" evidence="1">
    <location>
        <begin position="32"/>
        <end position="97"/>
    </location>
</feature>
<dbReference type="AlphaFoldDB" id="A0A093VMN1"/>
<organism evidence="3">
    <name type="scientific">Talaromyces marneffei PM1</name>
    <dbReference type="NCBI Taxonomy" id="1077442"/>
    <lineage>
        <taxon>Eukaryota</taxon>
        <taxon>Fungi</taxon>
        <taxon>Dikarya</taxon>
        <taxon>Ascomycota</taxon>
        <taxon>Pezizomycotina</taxon>
        <taxon>Eurotiomycetes</taxon>
        <taxon>Eurotiomycetidae</taxon>
        <taxon>Eurotiales</taxon>
        <taxon>Trichocomaceae</taxon>
        <taxon>Talaromyces</taxon>
        <taxon>Talaromyces sect. Talaromyces</taxon>
    </lineage>
</organism>
<dbReference type="HOGENOM" id="CLU_062298_0_0_1"/>
<evidence type="ECO:0000256" key="1">
    <source>
        <dbReference type="SAM" id="MobiDB-lite"/>
    </source>
</evidence>